<reference evidence="2 3" key="1">
    <citation type="submission" date="2019-03" db="EMBL/GenBank/DDBJ databases">
        <title>First draft genome of Liparis tanakae, snailfish: a comprehensive survey of snailfish specific genes.</title>
        <authorList>
            <person name="Kim W."/>
            <person name="Song I."/>
            <person name="Jeong J.-H."/>
            <person name="Kim D."/>
            <person name="Kim S."/>
            <person name="Ryu S."/>
            <person name="Song J.Y."/>
            <person name="Lee S.K."/>
        </authorList>
    </citation>
    <scope>NUCLEOTIDE SEQUENCE [LARGE SCALE GENOMIC DNA]</scope>
    <source>
        <tissue evidence="2">Muscle</tissue>
    </source>
</reference>
<organism evidence="2 3">
    <name type="scientific">Liparis tanakae</name>
    <name type="common">Tanaka's snailfish</name>
    <dbReference type="NCBI Taxonomy" id="230148"/>
    <lineage>
        <taxon>Eukaryota</taxon>
        <taxon>Metazoa</taxon>
        <taxon>Chordata</taxon>
        <taxon>Craniata</taxon>
        <taxon>Vertebrata</taxon>
        <taxon>Euteleostomi</taxon>
        <taxon>Actinopterygii</taxon>
        <taxon>Neopterygii</taxon>
        <taxon>Teleostei</taxon>
        <taxon>Neoteleostei</taxon>
        <taxon>Acanthomorphata</taxon>
        <taxon>Eupercaria</taxon>
        <taxon>Perciformes</taxon>
        <taxon>Cottioidei</taxon>
        <taxon>Cottales</taxon>
        <taxon>Liparidae</taxon>
        <taxon>Liparis</taxon>
    </lineage>
</organism>
<name>A0A4Z2JFP6_9TELE</name>
<dbReference type="Proteomes" id="UP000314294">
    <property type="component" value="Unassembled WGS sequence"/>
</dbReference>
<dbReference type="AlphaFoldDB" id="A0A4Z2JFP6"/>
<comment type="caution">
    <text evidence="2">The sequence shown here is derived from an EMBL/GenBank/DDBJ whole genome shotgun (WGS) entry which is preliminary data.</text>
</comment>
<feature type="region of interest" description="Disordered" evidence="1">
    <location>
        <begin position="1"/>
        <end position="51"/>
    </location>
</feature>
<feature type="compositionally biased region" description="Basic and acidic residues" evidence="1">
    <location>
        <begin position="1"/>
        <end position="18"/>
    </location>
</feature>
<sequence length="73" mass="8096">MKGKRSGHDERDKEEMSKGRQPLSNKGQTCSHPTQLVAQPLQPTSPDTGLERGVRKGARLLAIHHTLLTRPQC</sequence>
<proteinExistence type="predicted"/>
<dbReference type="EMBL" id="SRLO01000002">
    <property type="protein sequence ID" value="TNN89075.1"/>
    <property type="molecule type" value="Genomic_DNA"/>
</dbReference>
<evidence type="ECO:0000256" key="1">
    <source>
        <dbReference type="SAM" id="MobiDB-lite"/>
    </source>
</evidence>
<gene>
    <name evidence="2" type="ORF">EYF80_000363</name>
</gene>
<feature type="compositionally biased region" description="Polar residues" evidence="1">
    <location>
        <begin position="22"/>
        <end position="47"/>
    </location>
</feature>
<evidence type="ECO:0000313" key="3">
    <source>
        <dbReference type="Proteomes" id="UP000314294"/>
    </source>
</evidence>
<evidence type="ECO:0000313" key="2">
    <source>
        <dbReference type="EMBL" id="TNN89075.1"/>
    </source>
</evidence>
<keyword evidence="3" id="KW-1185">Reference proteome</keyword>
<protein>
    <submittedName>
        <fullName evidence="2">Uncharacterized protein</fullName>
    </submittedName>
</protein>
<accession>A0A4Z2JFP6</accession>